<gene>
    <name evidence="1" type="ORF">SK854_45770</name>
</gene>
<accession>A0ABU4VCJ9</accession>
<keyword evidence="2" id="KW-1185">Reference proteome</keyword>
<proteinExistence type="predicted"/>
<dbReference type="EMBL" id="JAXAVU010000018">
    <property type="protein sequence ID" value="MDX8149500.1"/>
    <property type="molecule type" value="Genomic_DNA"/>
</dbReference>
<comment type="caution">
    <text evidence="1">The sequence shown here is derived from an EMBL/GenBank/DDBJ whole genome shotgun (WGS) entry which is preliminary data.</text>
</comment>
<evidence type="ECO:0000313" key="1">
    <source>
        <dbReference type="EMBL" id="MDX8149500.1"/>
    </source>
</evidence>
<evidence type="ECO:0008006" key="3">
    <source>
        <dbReference type="Google" id="ProtNLM"/>
    </source>
</evidence>
<sequence>MSWWWQRAQLRAMLVHVMVEAASRMIALGCKEHGEVVIQALLDRVVHGLGQPVS</sequence>
<reference evidence="1 2" key="1">
    <citation type="submission" date="2023-11" db="EMBL/GenBank/DDBJ databases">
        <title>Lentzea sokolovensis, sp. nov., Lentzea kristufkii, sp. nov., and Lentzea miocenensis, sp. nov., rare actinobacteria from Sokolov Coal Basin, Miocene lacustrine sediment, Czech Republic.</title>
        <authorList>
            <person name="Lara A."/>
            <person name="Kotroba L."/>
            <person name="Nouioui I."/>
            <person name="Neumann-Schaal M."/>
            <person name="Mast Y."/>
            <person name="Chronakova A."/>
        </authorList>
    </citation>
    <scope>NUCLEOTIDE SEQUENCE [LARGE SCALE GENOMIC DNA]</scope>
    <source>
        <strain evidence="1 2">BCCO 10_0061</strain>
    </source>
</reference>
<evidence type="ECO:0000313" key="2">
    <source>
        <dbReference type="Proteomes" id="UP001285352"/>
    </source>
</evidence>
<reference evidence="1 2" key="2">
    <citation type="submission" date="2023-11" db="EMBL/GenBank/DDBJ databases">
        <authorList>
            <person name="Lara A.C."/>
            <person name="Chronakova A."/>
        </authorList>
    </citation>
    <scope>NUCLEOTIDE SEQUENCE [LARGE SCALE GENOMIC DNA]</scope>
    <source>
        <strain evidence="1 2">BCCO 10_0061</strain>
    </source>
</reference>
<protein>
    <recommendedName>
        <fullName evidence="3">TetR family transcriptional regulator</fullName>
    </recommendedName>
</protein>
<dbReference type="RefSeq" id="WP_319981482.1">
    <property type="nucleotide sequence ID" value="NZ_JAXAVU010000018.1"/>
</dbReference>
<organism evidence="1 2">
    <name type="scientific">Lentzea sokolovensis</name>
    <dbReference type="NCBI Taxonomy" id="3095429"/>
    <lineage>
        <taxon>Bacteria</taxon>
        <taxon>Bacillati</taxon>
        <taxon>Actinomycetota</taxon>
        <taxon>Actinomycetes</taxon>
        <taxon>Pseudonocardiales</taxon>
        <taxon>Pseudonocardiaceae</taxon>
        <taxon>Lentzea</taxon>
    </lineage>
</organism>
<name>A0ABU4VCJ9_9PSEU</name>
<dbReference type="Proteomes" id="UP001285352">
    <property type="component" value="Unassembled WGS sequence"/>
</dbReference>